<feature type="transmembrane region" description="Helical" evidence="8">
    <location>
        <begin position="470"/>
        <end position="494"/>
    </location>
</feature>
<dbReference type="GO" id="GO:0140359">
    <property type="term" value="F:ABC-type transporter activity"/>
    <property type="evidence" value="ECO:0007669"/>
    <property type="project" value="InterPro"/>
</dbReference>
<keyword evidence="6 8" id="KW-0472">Membrane</keyword>
<evidence type="ECO:0000313" key="10">
    <source>
        <dbReference type="EMBL" id="GMR57469.1"/>
    </source>
</evidence>
<reference evidence="11" key="1">
    <citation type="submission" date="2022-10" db="EMBL/GenBank/DDBJ databases">
        <title>Genome assembly of Pristionchus species.</title>
        <authorList>
            <person name="Yoshida K."/>
            <person name="Sommer R.J."/>
        </authorList>
    </citation>
    <scope>NUCLEOTIDE SEQUENCE [LARGE SCALE GENOMIC DNA]</scope>
    <source>
        <strain evidence="11">RS5460</strain>
    </source>
</reference>
<feature type="compositionally biased region" description="Acidic residues" evidence="7">
    <location>
        <begin position="191"/>
        <end position="202"/>
    </location>
</feature>
<comment type="caution">
    <text evidence="10">The sequence shown here is derived from an EMBL/GenBank/DDBJ whole genome shotgun (WGS) entry which is preliminary data.</text>
</comment>
<evidence type="ECO:0000256" key="6">
    <source>
        <dbReference type="ARBA" id="ARBA00023136"/>
    </source>
</evidence>
<evidence type="ECO:0000259" key="9">
    <source>
        <dbReference type="PROSITE" id="PS50929"/>
    </source>
</evidence>
<evidence type="ECO:0000256" key="8">
    <source>
        <dbReference type="SAM" id="Phobius"/>
    </source>
</evidence>
<dbReference type="PROSITE" id="PS50929">
    <property type="entry name" value="ABC_TM1F"/>
    <property type="match status" value="1"/>
</dbReference>
<dbReference type="PANTHER" id="PTHR24223">
    <property type="entry name" value="ATP-BINDING CASSETTE SUB-FAMILY C"/>
    <property type="match status" value="1"/>
</dbReference>
<dbReference type="Pfam" id="PF00005">
    <property type="entry name" value="ABC_tran"/>
    <property type="match status" value="1"/>
</dbReference>
<evidence type="ECO:0000256" key="2">
    <source>
        <dbReference type="ARBA" id="ARBA00022692"/>
    </source>
</evidence>
<dbReference type="Proteomes" id="UP001328107">
    <property type="component" value="Unassembled WGS sequence"/>
</dbReference>
<gene>
    <name evidence="10" type="ORF">PMAYCL1PPCAC_27664</name>
</gene>
<sequence>MGSVGAGKSSMLSAIAGSMQLQSGDFNRRGSVALVSQQTWLMNSTVTSNILFGREFDAVTYQKVIKACELRRLSERMVRSFLGVRKRASRLPEQFIRRTIFKNCFAYFESIKNSDIYLLDDPLSAVDVHIGESIFRKVIGSNGILKDKTRLLVTHNVKYTEGSTVKIMKEGTLTRDTADLEKLASMSDTEDKVDDESESCETAEERVPELRKRKKSGLLKEIENIKDVEEEKNPKESIWLYLIQAAGIHNVLLFLLLQTSHYAFQSARSIYIASWSDSDDSGMGSRIWNFSMFGAAEVISFLMSCYFLQEACAQSSLNMHRPLLRDVLTLPMRFFDTYPTGDTPSRFGNDLDTFDHAFPTAVRSMLKSALQVLSIFFVISYASPIFIFALIPMAIVYFKVMTLFVASSKQFRKMEKDSRAPIYSLIKECCAGREMIIAFGKEEHTSSLLGTILNRFARCKMIVQWSTRWLCHYIDIMVFLFAALFAVISCRYFGVAPALAGLSLSHAFSMDMLNMFIHALSYLEHYKMGGERLRDYSSLGKEQLSLEREDRKNWIGEPSIAIENLSVRYGLPLVLKNVSISIAAREKVAVVGRTGSGKSSLTMAIFRVIEPCSGRILISGKDIDSVELNELRSALTIIPQDPVLFSGNLRSNLDPFGKCSDDELWRALEE</sequence>
<dbReference type="InterPro" id="IPR011527">
    <property type="entry name" value="ABC1_TM_dom"/>
</dbReference>
<protein>
    <recommendedName>
        <fullName evidence="9">ABC transmembrane type-1 domain-containing protein</fullName>
    </recommendedName>
</protein>
<dbReference type="GO" id="GO:0016020">
    <property type="term" value="C:membrane"/>
    <property type="evidence" value="ECO:0007669"/>
    <property type="project" value="InterPro"/>
</dbReference>
<evidence type="ECO:0000313" key="11">
    <source>
        <dbReference type="Proteomes" id="UP001328107"/>
    </source>
</evidence>
<dbReference type="SUPFAM" id="SSF52540">
    <property type="entry name" value="P-loop containing nucleoside triphosphate hydrolases"/>
    <property type="match status" value="2"/>
</dbReference>
<dbReference type="Gene3D" id="3.40.50.300">
    <property type="entry name" value="P-loop containing nucleotide triphosphate hydrolases"/>
    <property type="match status" value="2"/>
</dbReference>
<keyword evidence="5 8" id="KW-1133">Transmembrane helix</keyword>
<dbReference type="InterPro" id="IPR036640">
    <property type="entry name" value="ABC1_TM_sf"/>
</dbReference>
<evidence type="ECO:0000256" key="4">
    <source>
        <dbReference type="ARBA" id="ARBA00022840"/>
    </source>
</evidence>
<dbReference type="InterPro" id="IPR050173">
    <property type="entry name" value="ABC_transporter_C-like"/>
</dbReference>
<keyword evidence="1" id="KW-0813">Transport</keyword>
<name>A0AAN5D6S1_9BILA</name>
<feature type="domain" description="ABC transmembrane type-1" evidence="9">
    <location>
        <begin position="290"/>
        <end position="488"/>
    </location>
</feature>
<dbReference type="EMBL" id="BTRK01000006">
    <property type="protein sequence ID" value="GMR57469.1"/>
    <property type="molecule type" value="Genomic_DNA"/>
</dbReference>
<feature type="non-terminal residue" evidence="10">
    <location>
        <position position="670"/>
    </location>
</feature>
<dbReference type="PANTHER" id="PTHR24223:SF415">
    <property type="entry name" value="FI20190P1"/>
    <property type="match status" value="1"/>
</dbReference>
<dbReference type="GO" id="GO:0005524">
    <property type="term" value="F:ATP binding"/>
    <property type="evidence" value="ECO:0007669"/>
    <property type="project" value="UniProtKB-KW"/>
</dbReference>
<feature type="region of interest" description="Disordered" evidence="7">
    <location>
        <begin position="185"/>
        <end position="207"/>
    </location>
</feature>
<evidence type="ECO:0000256" key="7">
    <source>
        <dbReference type="SAM" id="MobiDB-lite"/>
    </source>
</evidence>
<keyword evidence="2 8" id="KW-0812">Transmembrane</keyword>
<feature type="transmembrane region" description="Helical" evidence="8">
    <location>
        <begin position="373"/>
        <end position="406"/>
    </location>
</feature>
<dbReference type="AlphaFoldDB" id="A0AAN5D6S1"/>
<proteinExistence type="predicted"/>
<dbReference type="GO" id="GO:0016887">
    <property type="term" value="F:ATP hydrolysis activity"/>
    <property type="evidence" value="ECO:0007669"/>
    <property type="project" value="InterPro"/>
</dbReference>
<keyword evidence="4" id="KW-0067">ATP-binding</keyword>
<evidence type="ECO:0000256" key="3">
    <source>
        <dbReference type="ARBA" id="ARBA00022741"/>
    </source>
</evidence>
<dbReference type="Gene3D" id="1.20.1560.10">
    <property type="entry name" value="ABC transporter type 1, transmembrane domain"/>
    <property type="match status" value="1"/>
</dbReference>
<dbReference type="InterPro" id="IPR027417">
    <property type="entry name" value="P-loop_NTPase"/>
</dbReference>
<keyword evidence="3" id="KW-0547">Nucleotide-binding</keyword>
<accession>A0AAN5D6S1</accession>
<evidence type="ECO:0000256" key="1">
    <source>
        <dbReference type="ARBA" id="ARBA00022448"/>
    </source>
</evidence>
<dbReference type="InterPro" id="IPR003439">
    <property type="entry name" value="ABC_transporter-like_ATP-bd"/>
</dbReference>
<dbReference type="SUPFAM" id="SSF90123">
    <property type="entry name" value="ABC transporter transmembrane region"/>
    <property type="match status" value="1"/>
</dbReference>
<organism evidence="10 11">
    <name type="scientific">Pristionchus mayeri</name>
    <dbReference type="NCBI Taxonomy" id="1317129"/>
    <lineage>
        <taxon>Eukaryota</taxon>
        <taxon>Metazoa</taxon>
        <taxon>Ecdysozoa</taxon>
        <taxon>Nematoda</taxon>
        <taxon>Chromadorea</taxon>
        <taxon>Rhabditida</taxon>
        <taxon>Rhabditina</taxon>
        <taxon>Diplogasteromorpha</taxon>
        <taxon>Diplogasteroidea</taxon>
        <taxon>Neodiplogasteridae</taxon>
        <taxon>Pristionchus</taxon>
    </lineage>
</organism>
<evidence type="ECO:0000256" key="5">
    <source>
        <dbReference type="ARBA" id="ARBA00022989"/>
    </source>
</evidence>
<dbReference type="Pfam" id="PF00664">
    <property type="entry name" value="ABC_membrane"/>
    <property type="match status" value="1"/>
</dbReference>
<keyword evidence="11" id="KW-1185">Reference proteome</keyword>